<dbReference type="RefSeq" id="XP_012654520.1">
    <property type="nucleotide sequence ID" value="XM_012799066.1"/>
</dbReference>
<organism evidence="2 3">
    <name type="scientific">Tetrahymena thermophila (strain SB210)</name>
    <dbReference type="NCBI Taxonomy" id="312017"/>
    <lineage>
        <taxon>Eukaryota</taxon>
        <taxon>Sar</taxon>
        <taxon>Alveolata</taxon>
        <taxon>Ciliophora</taxon>
        <taxon>Intramacronucleata</taxon>
        <taxon>Oligohymenophorea</taxon>
        <taxon>Hymenostomatida</taxon>
        <taxon>Tetrahymenina</taxon>
        <taxon>Tetrahymenidae</taxon>
        <taxon>Tetrahymena</taxon>
    </lineage>
</organism>
<dbReference type="EMBL" id="GG662587">
    <property type="protein sequence ID" value="EWS72953.1"/>
    <property type="molecule type" value="Genomic_DNA"/>
</dbReference>
<dbReference type="InParanoid" id="W7X989"/>
<dbReference type="Gene3D" id="2.60.120.10">
    <property type="entry name" value="Jelly Rolls"/>
    <property type="match status" value="2"/>
</dbReference>
<dbReference type="AlphaFoldDB" id="W7X989"/>
<feature type="region of interest" description="Disordered" evidence="1">
    <location>
        <begin position="697"/>
        <end position="718"/>
    </location>
</feature>
<evidence type="ECO:0000313" key="2">
    <source>
        <dbReference type="EMBL" id="EWS72953.1"/>
    </source>
</evidence>
<gene>
    <name evidence="2" type="ORF">TTHERM_000486909</name>
</gene>
<reference evidence="3" key="1">
    <citation type="journal article" date="2006" name="PLoS Biol.">
        <title>Macronuclear genome sequence of the ciliate Tetrahymena thermophila, a model eukaryote.</title>
        <authorList>
            <person name="Eisen J.A."/>
            <person name="Coyne R.S."/>
            <person name="Wu M."/>
            <person name="Wu D."/>
            <person name="Thiagarajan M."/>
            <person name="Wortman J.R."/>
            <person name="Badger J.H."/>
            <person name="Ren Q."/>
            <person name="Amedeo P."/>
            <person name="Jones K.M."/>
            <person name="Tallon L.J."/>
            <person name="Delcher A.L."/>
            <person name="Salzberg S.L."/>
            <person name="Silva J.C."/>
            <person name="Haas B.J."/>
            <person name="Majoros W.H."/>
            <person name="Farzad M."/>
            <person name="Carlton J.M."/>
            <person name="Smith R.K. Jr."/>
            <person name="Garg J."/>
            <person name="Pearlman R.E."/>
            <person name="Karrer K.M."/>
            <person name="Sun L."/>
            <person name="Manning G."/>
            <person name="Elde N.C."/>
            <person name="Turkewitz A.P."/>
            <person name="Asai D.J."/>
            <person name="Wilkes D.E."/>
            <person name="Wang Y."/>
            <person name="Cai H."/>
            <person name="Collins K."/>
            <person name="Stewart B.A."/>
            <person name="Lee S.R."/>
            <person name="Wilamowska K."/>
            <person name="Weinberg Z."/>
            <person name="Ruzzo W.L."/>
            <person name="Wloga D."/>
            <person name="Gaertig J."/>
            <person name="Frankel J."/>
            <person name="Tsao C.-C."/>
            <person name="Gorovsky M.A."/>
            <person name="Keeling P.J."/>
            <person name="Waller R.F."/>
            <person name="Patron N.J."/>
            <person name="Cherry J.M."/>
            <person name="Stover N.A."/>
            <person name="Krieger C.J."/>
            <person name="del Toro C."/>
            <person name="Ryder H.F."/>
            <person name="Williamson S.C."/>
            <person name="Barbeau R.A."/>
            <person name="Hamilton E.P."/>
            <person name="Orias E."/>
        </authorList>
    </citation>
    <scope>NUCLEOTIDE SEQUENCE [LARGE SCALE GENOMIC DNA]</scope>
    <source>
        <strain evidence="3">SB210</strain>
    </source>
</reference>
<dbReference type="GeneID" id="24439230"/>
<sequence>MEFCKFLRYVKIDKGQIIQNFNNRVESLFFLICGRVKQTESEKKLKKNNQIMRFKNEEIIDKFIIFDSNQQKDQVIYSFPNVEFITHNICKSKYETLEDCYFATISYKEFEQIMSKTKIFDQESAPDYWYIIRQGEFSLQRCFEIETSKRQQQNDMMVQFKQAKSFTQTQSISILQQNEFFGIEDILSNKKRQYSVKCLSEQGVLSVISSKEIVKLMNRNILIQIDIQRIFSEKTNFIQERINQIEQQLIQSQIKKIEIRSKNISTQNQVSTVNQSKDNMEKIQQVEDMLQIQEQYSKIHTTNGTFQASEDLDEQIEIQKFLKLKGFNSLSTHQQPTQAQEQNKRIYNENFKKALKNDKILRNDTLKQKQELLNFYRKMIEDQFSTQKQKQSSKGFKNYKINFFNQKVIQPMQEALKKKNNKILRKMQNDKQHCGTNFNNFVESRSQSQYSQIYSSPINLLKNSFLQNQSSDQGFQYYCNTSDSNLFRQSGSSNSLEFFIKNRKIKSSNPQSEFSSTFYSQSSEPNQFNDLDAANLSNFQTSPNLRSLIKRAIQNNYQNESQLSSNIFVNYGDRFKNLSHQLNSISLCTQFKSEKQSQSNFKVSTKISRLNSIGSPTQKEDSSSEQFQNTSQSIFYKSSTNNFKTNQTHLPQNLTQKYYNQTSYNQKNDYGVSLMTEDTQQKKSISFSTQCKANHFKPSVSAKFPTQPESPSYKNQHQ</sequence>
<dbReference type="Proteomes" id="UP000009168">
    <property type="component" value="Unassembled WGS sequence"/>
</dbReference>
<protein>
    <submittedName>
        <fullName evidence="2">Cyclic nucleotide-binding domain protein</fullName>
    </submittedName>
</protein>
<proteinExistence type="predicted"/>
<keyword evidence="3" id="KW-1185">Reference proteome</keyword>
<feature type="compositionally biased region" description="Polar residues" evidence="1">
    <location>
        <begin position="707"/>
        <end position="718"/>
    </location>
</feature>
<name>W7X989_TETTS</name>
<dbReference type="InterPro" id="IPR018490">
    <property type="entry name" value="cNMP-bd_dom_sf"/>
</dbReference>
<dbReference type="SUPFAM" id="SSF51206">
    <property type="entry name" value="cAMP-binding domain-like"/>
    <property type="match status" value="2"/>
</dbReference>
<evidence type="ECO:0000313" key="3">
    <source>
        <dbReference type="Proteomes" id="UP000009168"/>
    </source>
</evidence>
<dbReference type="InterPro" id="IPR014710">
    <property type="entry name" value="RmlC-like_jellyroll"/>
</dbReference>
<accession>W7X989</accession>
<dbReference type="KEGG" id="tet:TTHERM_000486909"/>
<evidence type="ECO:0000256" key="1">
    <source>
        <dbReference type="SAM" id="MobiDB-lite"/>
    </source>
</evidence>